<evidence type="ECO:0008006" key="3">
    <source>
        <dbReference type="Google" id="ProtNLM"/>
    </source>
</evidence>
<dbReference type="EMBL" id="SEKV01000059">
    <property type="protein sequence ID" value="TFY67252.1"/>
    <property type="molecule type" value="Genomic_DNA"/>
</dbReference>
<proteinExistence type="predicted"/>
<dbReference type="SUPFAM" id="SSF52047">
    <property type="entry name" value="RNI-like"/>
    <property type="match status" value="1"/>
</dbReference>
<sequence length="427" mass="47721">MDSQIMTSTALQNDLILREIMSHLRDLSGQPIRVLRDKKAISTLAGCARVCKEFEVHALNALWWHMDTLMPLLQLLGSSLIATPAAEGSTLTVKTLLLPIREHEWLRLLSYARRIRRLLVIDVDFEHVDPTVWMTLAAHSGVHRLLIDAAKAGPLSRTFIEKIGSLPQLRVLLLDLPVRTIAHSTPAGFPALRDVTLKGSPGSIDRLLSAMLGTHLTMVDLIFKNIDESELSYISNLLYKLRDCGNSSIEFISLKAIPRDFPKTMYEFKDVLKPLLALRRILRADIELHFKMAMNVQDVHDMAVAWPSLIKLNLFYVEDGQPLPPISCLSTFAKHCLNLRTLELPGLQDCETDLATLAGSPHPLSRIFMAKQFVPSEKLARFLFALFPRLEPNVAPSHGPQWRETLETLAALQAGARNGSNGEDGET</sequence>
<name>A0A4Y9YY94_9APHY</name>
<protein>
    <recommendedName>
        <fullName evidence="3">F-box domain-containing protein</fullName>
    </recommendedName>
</protein>
<evidence type="ECO:0000313" key="1">
    <source>
        <dbReference type="EMBL" id="TFY67252.1"/>
    </source>
</evidence>
<organism evidence="1 2">
    <name type="scientific">Rhodofomes roseus</name>
    <dbReference type="NCBI Taxonomy" id="34475"/>
    <lineage>
        <taxon>Eukaryota</taxon>
        <taxon>Fungi</taxon>
        <taxon>Dikarya</taxon>
        <taxon>Basidiomycota</taxon>
        <taxon>Agaricomycotina</taxon>
        <taxon>Agaricomycetes</taxon>
        <taxon>Polyporales</taxon>
        <taxon>Rhodofomes</taxon>
    </lineage>
</organism>
<comment type="caution">
    <text evidence="1">The sequence shown here is derived from an EMBL/GenBank/DDBJ whole genome shotgun (WGS) entry which is preliminary data.</text>
</comment>
<dbReference type="AlphaFoldDB" id="A0A4Y9YY94"/>
<gene>
    <name evidence="1" type="ORF">EVJ58_g1746</name>
</gene>
<reference evidence="1 2" key="1">
    <citation type="submission" date="2019-01" db="EMBL/GenBank/DDBJ databases">
        <title>Genome sequencing of the rare red list fungi Fomitopsis rosea.</title>
        <authorList>
            <person name="Buettner E."/>
            <person name="Kellner H."/>
        </authorList>
    </citation>
    <scope>NUCLEOTIDE SEQUENCE [LARGE SCALE GENOMIC DNA]</scope>
    <source>
        <strain evidence="1 2">DSM 105464</strain>
    </source>
</reference>
<accession>A0A4Y9YY94</accession>
<dbReference type="Proteomes" id="UP000298390">
    <property type="component" value="Unassembled WGS sequence"/>
</dbReference>
<evidence type="ECO:0000313" key="2">
    <source>
        <dbReference type="Proteomes" id="UP000298390"/>
    </source>
</evidence>